<feature type="region of interest" description="Disordered" evidence="2">
    <location>
        <begin position="260"/>
        <end position="289"/>
    </location>
</feature>
<dbReference type="InterPro" id="IPR029058">
    <property type="entry name" value="AB_hydrolase_fold"/>
</dbReference>
<gene>
    <name evidence="4" type="ORF">GETHPA_18980</name>
</gene>
<proteinExistence type="predicted"/>
<evidence type="ECO:0000259" key="3">
    <source>
        <dbReference type="Pfam" id="PF00561"/>
    </source>
</evidence>
<organism evidence="4 5">
    <name type="scientific">Geothrix rubra</name>
    <dbReference type="NCBI Taxonomy" id="2927977"/>
    <lineage>
        <taxon>Bacteria</taxon>
        <taxon>Pseudomonadati</taxon>
        <taxon>Acidobacteriota</taxon>
        <taxon>Holophagae</taxon>
        <taxon>Holophagales</taxon>
        <taxon>Holophagaceae</taxon>
        <taxon>Geothrix</taxon>
    </lineage>
</organism>
<dbReference type="Gene3D" id="3.40.50.1820">
    <property type="entry name" value="alpha/beta hydrolase"/>
    <property type="match status" value="1"/>
</dbReference>
<sequence>MRANLNGIQIAYTDLGKGLPLLFVHGFPLNGGAWAGQVGAFRSNCRVIVPDLRGFGRSGALPGPVPMSRYAEDLGALVQQLNAPSVILLGHSMGGYVALAFARAFPKAVRGLVLVGTKAGADSPEAAAARREAAAKVGTEGTQSLVEAMAPKMLSAANTDAAMAQAVRHLMASSRPDGVVGALLGMAERPDAREWLGGIRVPTLVIAGEDDAIIPTLESEALAKAIPGAQLKLIPRAGHLVAFEQPEAFNEALRDWLARPGAGMDAGPFDSTQDQPAELVGVSPESKGG</sequence>
<evidence type="ECO:0000256" key="1">
    <source>
        <dbReference type="ARBA" id="ARBA00022801"/>
    </source>
</evidence>
<dbReference type="PRINTS" id="PR00412">
    <property type="entry name" value="EPOXHYDRLASE"/>
</dbReference>
<evidence type="ECO:0000313" key="5">
    <source>
        <dbReference type="Proteomes" id="UP001165089"/>
    </source>
</evidence>
<evidence type="ECO:0000256" key="2">
    <source>
        <dbReference type="SAM" id="MobiDB-lite"/>
    </source>
</evidence>
<dbReference type="PANTHER" id="PTHR43798">
    <property type="entry name" value="MONOACYLGLYCEROL LIPASE"/>
    <property type="match status" value="1"/>
</dbReference>
<dbReference type="PANTHER" id="PTHR43798:SF31">
    <property type="entry name" value="AB HYDROLASE SUPERFAMILY PROTEIN YCLE"/>
    <property type="match status" value="1"/>
</dbReference>
<dbReference type="GO" id="GO:0016787">
    <property type="term" value="F:hydrolase activity"/>
    <property type="evidence" value="ECO:0007669"/>
    <property type="project" value="UniProtKB-KW"/>
</dbReference>
<dbReference type="Pfam" id="PF00561">
    <property type="entry name" value="Abhydrolase_1"/>
    <property type="match status" value="1"/>
</dbReference>
<dbReference type="SUPFAM" id="SSF53474">
    <property type="entry name" value="alpha/beta-Hydrolases"/>
    <property type="match status" value="1"/>
</dbReference>
<dbReference type="InterPro" id="IPR000639">
    <property type="entry name" value="Epox_hydrolase-like"/>
</dbReference>
<keyword evidence="1 4" id="KW-0378">Hydrolase</keyword>
<dbReference type="Proteomes" id="UP001165089">
    <property type="component" value="Unassembled WGS sequence"/>
</dbReference>
<dbReference type="InterPro" id="IPR000073">
    <property type="entry name" value="AB_hydrolase_1"/>
</dbReference>
<reference evidence="4 5" key="1">
    <citation type="journal article" date="2023" name="Antonie Van Leeuwenhoek">
        <title>Mesoterricola silvestris gen. nov., sp. nov., Mesoterricola sediminis sp. nov., Geothrix oryzae sp. nov., Geothrix edaphica sp. nov., Geothrix rubra sp. nov., and Geothrix limicola sp. nov., six novel members of Acidobacteriota isolated from soils.</title>
        <authorList>
            <person name="Itoh H."/>
            <person name="Sugisawa Y."/>
            <person name="Mise K."/>
            <person name="Xu Z."/>
            <person name="Kuniyasu M."/>
            <person name="Ushijima N."/>
            <person name="Kawano K."/>
            <person name="Kobayashi E."/>
            <person name="Shiratori Y."/>
            <person name="Masuda Y."/>
            <person name="Senoo K."/>
        </authorList>
    </citation>
    <scope>NUCLEOTIDE SEQUENCE [LARGE SCALE GENOMIC DNA]</scope>
    <source>
        <strain evidence="4 5">Red803</strain>
    </source>
</reference>
<dbReference type="PRINTS" id="PR00111">
    <property type="entry name" value="ABHYDROLASE"/>
</dbReference>
<evidence type="ECO:0000313" key="4">
    <source>
        <dbReference type="EMBL" id="GLH70365.1"/>
    </source>
</evidence>
<feature type="domain" description="AB hydrolase-1" evidence="3">
    <location>
        <begin position="20"/>
        <end position="245"/>
    </location>
</feature>
<name>A0ABQ5Q7J6_9BACT</name>
<dbReference type="InterPro" id="IPR050266">
    <property type="entry name" value="AB_hydrolase_sf"/>
</dbReference>
<protein>
    <submittedName>
        <fullName evidence="4">Alpha/beta hydrolase</fullName>
    </submittedName>
</protein>
<comment type="caution">
    <text evidence="4">The sequence shown here is derived from an EMBL/GenBank/DDBJ whole genome shotgun (WGS) entry which is preliminary data.</text>
</comment>
<accession>A0ABQ5Q7J6</accession>
<keyword evidence="5" id="KW-1185">Reference proteome</keyword>
<dbReference type="RefSeq" id="WP_285725036.1">
    <property type="nucleotide sequence ID" value="NZ_BSDD01000003.1"/>
</dbReference>
<dbReference type="EMBL" id="BSDD01000003">
    <property type="protein sequence ID" value="GLH70365.1"/>
    <property type="molecule type" value="Genomic_DNA"/>
</dbReference>